<feature type="compositionally biased region" description="Basic and acidic residues" evidence="1">
    <location>
        <begin position="369"/>
        <end position="378"/>
    </location>
</feature>
<feature type="compositionally biased region" description="Acidic residues" evidence="1">
    <location>
        <begin position="110"/>
        <end position="119"/>
    </location>
</feature>
<feature type="region of interest" description="Disordered" evidence="1">
    <location>
        <begin position="165"/>
        <end position="291"/>
    </location>
</feature>
<accession>A0ABU7D252</accession>
<feature type="region of interest" description="Disordered" evidence="1">
    <location>
        <begin position="350"/>
        <end position="474"/>
    </location>
</feature>
<feature type="compositionally biased region" description="Polar residues" evidence="1">
    <location>
        <begin position="350"/>
        <end position="368"/>
    </location>
</feature>
<evidence type="ECO:0000313" key="2">
    <source>
        <dbReference type="EMBL" id="MED6269006.1"/>
    </source>
</evidence>
<feature type="compositionally biased region" description="Low complexity" evidence="1">
    <location>
        <begin position="181"/>
        <end position="195"/>
    </location>
</feature>
<dbReference type="PANTHER" id="PTHR14392:SF2">
    <property type="entry name" value="PROTEIN NIBAN 2"/>
    <property type="match status" value="1"/>
</dbReference>
<feature type="region of interest" description="Disordered" evidence="1">
    <location>
        <begin position="105"/>
        <end position="128"/>
    </location>
</feature>
<feature type="compositionally biased region" description="Polar residues" evidence="1">
    <location>
        <begin position="465"/>
        <end position="474"/>
    </location>
</feature>
<feature type="compositionally biased region" description="Basic and acidic residues" evidence="1">
    <location>
        <begin position="199"/>
        <end position="216"/>
    </location>
</feature>
<gene>
    <name evidence="2" type="ORF">CHARACLAT_028528</name>
</gene>
<organism evidence="2 3">
    <name type="scientific">Characodon lateralis</name>
    <dbReference type="NCBI Taxonomy" id="208331"/>
    <lineage>
        <taxon>Eukaryota</taxon>
        <taxon>Metazoa</taxon>
        <taxon>Chordata</taxon>
        <taxon>Craniata</taxon>
        <taxon>Vertebrata</taxon>
        <taxon>Euteleostomi</taxon>
        <taxon>Actinopterygii</taxon>
        <taxon>Neopterygii</taxon>
        <taxon>Teleostei</taxon>
        <taxon>Neoteleostei</taxon>
        <taxon>Acanthomorphata</taxon>
        <taxon>Ovalentaria</taxon>
        <taxon>Atherinomorphae</taxon>
        <taxon>Cyprinodontiformes</taxon>
        <taxon>Goodeidae</taxon>
        <taxon>Characodon</taxon>
    </lineage>
</organism>
<evidence type="ECO:0000256" key="1">
    <source>
        <dbReference type="SAM" id="MobiDB-lite"/>
    </source>
</evidence>
<dbReference type="Proteomes" id="UP001352852">
    <property type="component" value="Unassembled WGS sequence"/>
</dbReference>
<proteinExistence type="predicted"/>
<sequence>RFFREALLQIFIPYMLKQLSPSCASELPRFQELIFEDFSRFILVKNIFEEVVLHSVMKDIMMAVKEAAVQRRHNLYRDSIVLSNSDPSLHLLGENPSIDWAEKYGGKQGEEEELEEVSEGDGKWADSQKRRRVKQVVSMIQMEGSSELFKEAPTIDVILEEADGAGEEKADGEAASEQTRSPVSNVSESPPESSNGSALKKEEANPEELSKKKDPVKVQLAVEDALGNVEKEKRENIQPVTDDEPSSNKESVERLSSPPYPEEILSEGIKTTPENPSDLSSGSVIEDEKAKPEDLCKDTAAFNSALDGVSVINEELKEVSKAVAEGEALCNQKESVVGLPLFPPSEETLSKVTQIISENPPKMSTGSNLKEDEAKADAPCDQDVPLKTESAAEGASVNVQEEEKSENNQPVSKELPPFNQDKSDEGVPVPTQPEETKESTPENPVLRHNDSGFQSPTGEVVEQAEVTSTTDPLA</sequence>
<name>A0ABU7D252_9TELE</name>
<dbReference type="InterPro" id="IPR026088">
    <property type="entry name" value="Niban-like"/>
</dbReference>
<keyword evidence="3" id="KW-1185">Reference proteome</keyword>
<feature type="compositionally biased region" description="Polar residues" evidence="1">
    <location>
        <begin position="272"/>
        <end position="283"/>
    </location>
</feature>
<reference evidence="2 3" key="1">
    <citation type="submission" date="2021-06" db="EMBL/GenBank/DDBJ databases">
        <authorList>
            <person name="Palmer J.M."/>
        </authorList>
    </citation>
    <scope>NUCLEOTIDE SEQUENCE [LARGE SCALE GENOMIC DNA]</scope>
    <source>
        <strain evidence="2 3">CL_MEX2019</strain>
        <tissue evidence="2">Muscle</tissue>
    </source>
</reference>
<evidence type="ECO:0000313" key="3">
    <source>
        <dbReference type="Proteomes" id="UP001352852"/>
    </source>
</evidence>
<dbReference type="EMBL" id="JAHUTJ010012017">
    <property type="protein sequence ID" value="MED6269006.1"/>
    <property type="molecule type" value="Genomic_DNA"/>
</dbReference>
<feature type="non-terminal residue" evidence="2">
    <location>
        <position position="1"/>
    </location>
</feature>
<protein>
    <submittedName>
        <fullName evidence="2">Uncharacterized protein</fullName>
    </submittedName>
</protein>
<feature type="compositionally biased region" description="Basic and acidic residues" evidence="1">
    <location>
        <begin position="434"/>
        <end position="450"/>
    </location>
</feature>
<comment type="caution">
    <text evidence="2">The sequence shown here is derived from an EMBL/GenBank/DDBJ whole genome shotgun (WGS) entry which is preliminary data.</text>
</comment>
<dbReference type="PANTHER" id="PTHR14392">
    <property type="entry name" value="NIBAN FAMILY MEMBER"/>
    <property type="match status" value="1"/>
</dbReference>